<dbReference type="RefSeq" id="WP_019617529.1">
    <property type="nucleotide sequence ID" value="NZ_JBHUNE010000008.1"/>
</dbReference>
<keyword evidence="8" id="KW-0406">Ion transport</keyword>
<evidence type="ECO:0000259" key="10">
    <source>
        <dbReference type="PROSITE" id="PS50893"/>
    </source>
</evidence>
<evidence type="ECO:0000313" key="12">
    <source>
        <dbReference type="Proteomes" id="UP001597492"/>
    </source>
</evidence>
<evidence type="ECO:0000256" key="5">
    <source>
        <dbReference type="ARBA" id="ARBA00022741"/>
    </source>
</evidence>
<dbReference type="GO" id="GO:0005524">
    <property type="term" value="F:ATP binding"/>
    <property type="evidence" value="ECO:0007669"/>
    <property type="project" value="UniProtKB-KW"/>
</dbReference>
<dbReference type="PROSITE" id="PS50893">
    <property type="entry name" value="ABC_TRANSPORTER_2"/>
    <property type="match status" value="1"/>
</dbReference>
<feature type="domain" description="ABC transporter" evidence="10">
    <location>
        <begin position="2"/>
        <end position="236"/>
    </location>
</feature>
<dbReference type="EMBL" id="JBHUNE010000008">
    <property type="protein sequence ID" value="MFD2758889.1"/>
    <property type="molecule type" value="Genomic_DNA"/>
</dbReference>
<evidence type="ECO:0000256" key="7">
    <source>
        <dbReference type="ARBA" id="ARBA00023004"/>
    </source>
</evidence>
<accession>A0ABW5V246</accession>
<proteinExistence type="predicted"/>
<dbReference type="InterPro" id="IPR003593">
    <property type="entry name" value="AAA+_ATPase"/>
</dbReference>
<keyword evidence="2" id="KW-0813">Transport</keyword>
<evidence type="ECO:0000256" key="4">
    <source>
        <dbReference type="ARBA" id="ARBA00022496"/>
    </source>
</evidence>
<dbReference type="Proteomes" id="UP001597492">
    <property type="component" value="Unassembled WGS sequence"/>
</dbReference>
<organism evidence="11 12">
    <name type="scientific">Gulosibacter faecalis</name>
    <dbReference type="NCBI Taxonomy" id="272240"/>
    <lineage>
        <taxon>Bacteria</taxon>
        <taxon>Bacillati</taxon>
        <taxon>Actinomycetota</taxon>
        <taxon>Actinomycetes</taxon>
        <taxon>Micrococcales</taxon>
        <taxon>Microbacteriaceae</taxon>
        <taxon>Gulosibacter</taxon>
    </lineage>
</organism>
<evidence type="ECO:0000256" key="3">
    <source>
        <dbReference type="ARBA" id="ARBA00022475"/>
    </source>
</evidence>
<protein>
    <submittedName>
        <fullName evidence="11">ABC transporter ATP-binding protein</fullName>
    </submittedName>
</protein>
<keyword evidence="7" id="KW-0408">Iron</keyword>
<name>A0ABW5V246_9MICO</name>
<keyword evidence="12" id="KW-1185">Reference proteome</keyword>
<evidence type="ECO:0000256" key="9">
    <source>
        <dbReference type="ARBA" id="ARBA00023136"/>
    </source>
</evidence>
<dbReference type="InterPro" id="IPR003439">
    <property type="entry name" value="ABC_transporter-like_ATP-bd"/>
</dbReference>
<evidence type="ECO:0000256" key="2">
    <source>
        <dbReference type="ARBA" id="ARBA00022448"/>
    </source>
</evidence>
<dbReference type="SUPFAM" id="SSF52540">
    <property type="entry name" value="P-loop containing nucleoside triphosphate hydrolases"/>
    <property type="match status" value="1"/>
</dbReference>
<dbReference type="Gene3D" id="3.40.50.300">
    <property type="entry name" value="P-loop containing nucleotide triphosphate hydrolases"/>
    <property type="match status" value="1"/>
</dbReference>
<dbReference type="InterPro" id="IPR027417">
    <property type="entry name" value="P-loop_NTPase"/>
</dbReference>
<dbReference type="Pfam" id="PF00005">
    <property type="entry name" value="ABC_tran"/>
    <property type="match status" value="1"/>
</dbReference>
<evidence type="ECO:0000256" key="1">
    <source>
        <dbReference type="ARBA" id="ARBA00004202"/>
    </source>
</evidence>
<comment type="subcellular location">
    <subcellularLocation>
        <location evidence="1">Cell membrane</location>
        <topology evidence="1">Peripheral membrane protein</topology>
    </subcellularLocation>
</comment>
<dbReference type="SMART" id="SM00382">
    <property type="entry name" value="AAA"/>
    <property type="match status" value="1"/>
</dbReference>
<dbReference type="InterPro" id="IPR051535">
    <property type="entry name" value="Siderophore_ABC-ATPase"/>
</dbReference>
<evidence type="ECO:0000256" key="6">
    <source>
        <dbReference type="ARBA" id="ARBA00022840"/>
    </source>
</evidence>
<gene>
    <name evidence="11" type="ORF">ACFSW7_10925</name>
</gene>
<keyword evidence="4" id="KW-0410">Iron transport</keyword>
<keyword evidence="3" id="KW-1003">Cell membrane</keyword>
<dbReference type="CDD" id="cd03214">
    <property type="entry name" value="ABC_Iron-Siderophores_B12_Hemin"/>
    <property type="match status" value="1"/>
</dbReference>
<comment type="caution">
    <text evidence="11">The sequence shown here is derived from an EMBL/GenBank/DDBJ whole genome shotgun (WGS) entry which is preliminary data.</text>
</comment>
<keyword evidence="5" id="KW-0547">Nucleotide-binding</keyword>
<evidence type="ECO:0000313" key="11">
    <source>
        <dbReference type="EMBL" id="MFD2758889.1"/>
    </source>
</evidence>
<keyword evidence="6 11" id="KW-0067">ATP-binding</keyword>
<dbReference type="PANTHER" id="PTHR42771">
    <property type="entry name" value="IRON(3+)-HYDROXAMATE IMPORT ATP-BINDING PROTEIN FHUC"/>
    <property type="match status" value="1"/>
</dbReference>
<evidence type="ECO:0000256" key="8">
    <source>
        <dbReference type="ARBA" id="ARBA00023065"/>
    </source>
</evidence>
<sequence length="257" mass="28217">MITLQSVAKRFGDTVVIDDVSLTVPVGGITSIIGPNGAGKSTLLGLISRLEPLDSGIITVDGMDVSATKSPVLAKRLAILRQENHLVVRLTVRELVAFGRFPHTQGRLTPHDEEKVDAALAFLGLEELQGRFIDELSGGQRQRAYVAMVICQDTDYVLLDEPLNNLDMRHSVNMMQHLKRIATELGKTIVIVIHDINFASVYSDHIVGMRDGDVVAQGAAPDIMQTDVLSEIYDLEIPIELVGDRRLATYYWATATK</sequence>
<dbReference type="PANTHER" id="PTHR42771:SF3">
    <property type="entry name" value="PETROBACTIN IMPORT ATP-BINDING PROTEIN YCLP"/>
    <property type="match status" value="1"/>
</dbReference>
<reference evidence="12" key="1">
    <citation type="journal article" date="2019" name="Int. J. Syst. Evol. Microbiol.">
        <title>The Global Catalogue of Microorganisms (GCM) 10K type strain sequencing project: providing services to taxonomists for standard genome sequencing and annotation.</title>
        <authorList>
            <consortium name="The Broad Institute Genomics Platform"/>
            <consortium name="The Broad Institute Genome Sequencing Center for Infectious Disease"/>
            <person name="Wu L."/>
            <person name="Ma J."/>
        </authorList>
    </citation>
    <scope>NUCLEOTIDE SEQUENCE [LARGE SCALE GENOMIC DNA]</scope>
    <source>
        <strain evidence="12">TISTR 1514</strain>
    </source>
</reference>
<keyword evidence="9" id="KW-0472">Membrane</keyword>